<gene>
    <name evidence="10" type="ORF">BED47_14675</name>
</gene>
<dbReference type="PROSITE" id="PS51257">
    <property type="entry name" value="PROKAR_LIPOPROTEIN"/>
    <property type="match status" value="1"/>
</dbReference>
<feature type="domain" description="Spore germination GerAC-like C-terminal" evidence="8">
    <location>
        <begin position="210"/>
        <end position="379"/>
    </location>
</feature>
<evidence type="ECO:0000259" key="9">
    <source>
        <dbReference type="Pfam" id="PF25198"/>
    </source>
</evidence>
<dbReference type="InterPro" id="IPR038501">
    <property type="entry name" value="Spore_GerAC_C_sf"/>
</dbReference>
<feature type="domain" description="Spore germination protein N-terminal" evidence="9">
    <location>
        <begin position="29"/>
        <end position="200"/>
    </location>
</feature>
<sequence>MRKCRLKRIVICLISNSILLILLSGCWSSRPIEDLNIIVGSSLDKDGEGKLKSTLQYVVPEALDTKSGGDNVSKPYINVIGEGISLEPTGWDTTLKRNGYIFGAHQKCIVISEELAREINLRELTDLYFRDIDIRGSTLIFIAKGEASKVLETKEPNVIPSLRIVEIADQSLTSIIVSKTPLIKIGGLMNSGSSFLLQLLETTDKGVKFSGGAIFNGKKNKMIGSLNPLEVEGVNWITAQGKGGAVKAYTKKSDGPTWFQNELIKSKVTPHIKGNKISFDVKIDSEGRIAEYWNPKLRPVFEEKNVKRIEKATAVEVTKLVENVTKKLQNEYKTDVAGFGNEVRIQYPKQWKKMSKNWDELFSKAKINYDVHITIRDYGMIGKKKNK</sequence>
<keyword evidence="3" id="KW-0309">Germination</keyword>
<accession>A0ABX2ZRG9</accession>
<keyword evidence="6" id="KW-0564">Palmitate</keyword>
<evidence type="ECO:0000313" key="11">
    <source>
        <dbReference type="Proteomes" id="UP000094580"/>
    </source>
</evidence>
<dbReference type="Pfam" id="PF05504">
    <property type="entry name" value="Spore_GerAC"/>
    <property type="match status" value="1"/>
</dbReference>
<dbReference type="NCBIfam" id="TIGR02887">
    <property type="entry name" value="spore_ger_x_C"/>
    <property type="match status" value="1"/>
</dbReference>
<evidence type="ECO:0000256" key="1">
    <source>
        <dbReference type="ARBA" id="ARBA00004635"/>
    </source>
</evidence>
<keyword evidence="4" id="KW-0732">Signal</keyword>
<evidence type="ECO:0000256" key="5">
    <source>
        <dbReference type="ARBA" id="ARBA00023136"/>
    </source>
</evidence>
<reference evidence="10 11" key="1">
    <citation type="submission" date="2016-07" db="EMBL/GenBank/DDBJ databases">
        <authorList>
            <person name="Townsley L."/>
            <person name="Shank E.A."/>
        </authorList>
    </citation>
    <scope>NUCLEOTIDE SEQUENCE [LARGE SCALE GENOMIC DNA]</scope>
    <source>
        <strain evidence="10 11">CH01</strain>
    </source>
</reference>
<evidence type="ECO:0000259" key="8">
    <source>
        <dbReference type="Pfam" id="PF05504"/>
    </source>
</evidence>
<dbReference type="Gene3D" id="3.30.300.210">
    <property type="entry name" value="Nutrient germinant receptor protein C, domain 3"/>
    <property type="match status" value="1"/>
</dbReference>
<proteinExistence type="inferred from homology"/>
<dbReference type="Pfam" id="PF25198">
    <property type="entry name" value="Spore_GerAC_N"/>
    <property type="match status" value="1"/>
</dbReference>
<evidence type="ECO:0000256" key="2">
    <source>
        <dbReference type="ARBA" id="ARBA00007886"/>
    </source>
</evidence>
<dbReference type="RefSeq" id="WP_069035441.1">
    <property type="nucleotide sequence ID" value="NZ_MDKC01000037.1"/>
</dbReference>
<dbReference type="InterPro" id="IPR046953">
    <property type="entry name" value="Spore_GerAC-like_C"/>
</dbReference>
<dbReference type="InterPro" id="IPR057336">
    <property type="entry name" value="GerAC_N"/>
</dbReference>
<evidence type="ECO:0000313" key="10">
    <source>
        <dbReference type="EMBL" id="ODG89658.1"/>
    </source>
</evidence>
<protein>
    <submittedName>
        <fullName evidence="10">Uncharacterized protein</fullName>
    </submittedName>
</protein>
<keyword evidence="5" id="KW-0472">Membrane</keyword>
<organism evidence="10 11">
    <name type="scientific">Gottfriedia luciferensis</name>
    <dbReference type="NCBI Taxonomy" id="178774"/>
    <lineage>
        <taxon>Bacteria</taxon>
        <taxon>Bacillati</taxon>
        <taxon>Bacillota</taxon>
        <taxon>Bacilli</taxon>
        <taxon>Bacillales</taxon>
        <taxon>Bacillaceae</taxon>
        <taxon>Gottfriedia</taxon>
    </lineage>
</organism>
<dbReference type="PANTHER" id="PTHR35789:SF1">
    <property type="entry name" value="SPORE GERMINATION PROTEIN B3"/>
    <property type="match status" value="1"/>
</dbReference>
<name>A0ABX2ZRG9_9BACI</name>
<dbReference type="Proteomes" id="UP000094580">
    <property type="component" value="Unassembled WGS sequence"/>
</dbReference>
<dbReference type="InterPro" id="IPR008844">
    <property type="entry name" value="Spore_GerAC-like"/>
</dbReference>
<comment type="caution">
    <text evidence="10">The sequence shown here is derived from an EMBL/GenBank/DDBJ whole genome shotgun (WGS) entry which is preliminary data.</text>
</comment>
<evidence type="ECO:0000256" key="7">
    <source>
        <dbReference type="ARBA" id="ARBA00023288"/>
    </source>
</evidence>
<dbReference type="PANTHER" id="PTHR35789">
    <property type="entry name" value="SPORE GERMINATION PROTEIN B3"/>
    <property type="match status" value="1"/>
</dbReference>
<keyword evidence="7" id="KW-0449">Lipoprotein</keyword>
<evidence type="ECO:0000256" key="6">
    <source>
        <dbReference type="ARBA" id="ARBA00023139"/>
    </source>
</evidence>
<keyword evidence="11" id="KW-1185">Reference proteome</keyword>
<evidence type="ECO:0000256" key="3">
    <source>
        <dbReference type="ARBA" id="ARBA00022544"/>
    </source>
</evidence>
<comment type="similarity">
    <text evidence="2">Belongs to the GerABKC lipoprotein family.</text>
</comment>
<comment type="subcellular location">
    <subcellularLocation>
        <location evidence="1">Membrane</location>
        <topology evidence="1">Lipid-anchor</topology>
    </subcellularLocation>
</comment>
<evidence type="ECO:0000256" key="4">
    <source>
        <dbReference type="ARBA" id="ARBA00022729"/>
    </source>
</evidence>
<dbReference type="EMBL" id="MDKC01000037">
    <property type="protein sequence ID" value="ODG89658.1"/>
    <property type="molecule type" value="Genomic_DNA"/>
</dbReference>